<keyword evidence="1" id="KW-1133">Transmembrane helix</keyword>
<proteinExistence type="predicted"/>
<keyword evidence="1" id="KW-0472">Membrane</keyword>
<dbReference type="AlphaFoldDB" id="A0AAD5L8Q9"/>
<keyword evidence="1" id="KW-0812">Transmembrane</keyword>
<keyword evidence="4" id="KW-1185">Reference proteome</keyword>
<dbReference type="InterPro" id="IPR001507">
    <property type="entry name" value="ZP_dom"/>
</dbReference>
<protein>
    <recommendedName>
        <fullName evidence="2">ZP domain-containing protein</fullName>
    </recommendedName>
</protein>
<accession>A0AAD5L8Q9</accession>
<organism evidence="3 4">
    <name type="scientific">Daphnia sinensis</name>
    <dbReference type="NCBI Taxonomy" id="1820382"/>
    <lineage>
        <taxon>Eukaryota</taxon>
        <taxon>Metazoa</taxon>
        <taxon>Ecdysozoa</taxon>
        <taxon>Arthropoda</taxon>
        <taxon>Crustacea</taxon>
        <taxon>Branchiopoda</taxon>
        <taxon>Diplostraca</taxon>
        <taxon>Cladocera</taxon>
        <taxon>Anomopoda</taxon>
        <taxon>Daphniidae</taxon>
        <taxon>Daphnia</taxon>
        <taxon>Daphnia similis group</taxon>
    </lineage>
</organism>
<dbReference type="PROSITE" id="PS51034">
    <property type="entry name" value="ZP_2"/>
    <property type="match status" value="1"/>
</dbReference>
<comment type="caution">
    <text evidence="3">The sequence shown here is derived from an EMBL/GenBank/DDBJ whole genome shotgun (WGS) entry which is preliminary data.</text>
</comment>
<dbReference type="PANTHER" id="PTHR46560">
    <property type="entry name" value="CYPHER, ISOFORM B"/>
    <property type="match status" value="1"/>
</dbReference>
<feature type="transmembrane region" description="Helical" evidence="1">
    <location>
        <begin position="51"/>
        <end position="70"/>
    </location>
</feature>
<dbReference type="Pfam" id="PF25057">
    <property type="entry name" value="CUT_N"/>
    <property type="match status" value="1"/>
</dbReference>
<evidence type="ECO:0000313" key="3">
    <source>
        <dbReference type="EMBL" id="KAI9558161.1"/>
    </source>
</evidence>
<sequence length="459" mass="51525">MTTFFGGDAGRKNHPRMPRISLAEGFHTYLTGETDTSLYTHTHTHFYTQKLFFFFIVASYFFLTVPLFPVPERRGIGSSSGDLKGITGKKRCIALLLDSGNLVLKVFRPLAHACNSVSTPSILSSSTRLPKNFHQTNHTEKMMKPSKHFLIALVVAAYLLLIQQVDGADLRELKVQCSRSGLTVHVKFDSPFYGIVYSQNYYQVPQCTYVTSENSQGRTSFSFNVPQKGCGTVSTQSGYKKSNNVNTFQRSLDVRSVSPAVATQQENEEISLENTIVIQHDPDFQEAGDTARRLRCVWGAHSLQKSVNAKMPEVYQPSTITVKYDYRTVNQLVEVQSDRRGPLSLPARGFISSSPAHSSLVIYLKNSGQRFDANVLACTYSDGQKGETVQLTDEEGCSLRPDLTTVFYKLKETTNPNTDLTLYTYFRGLKALRESYFSISCNVEICFPRCSERCRNRLA</sequence>
<evidence type="ECO:0000256" key="1">
    <source>
        <dbReference type="SAM" id="Phobius"/>
    </source>
</evidence>
<feature type="domain" description="ZP" evidence="2">
    <location>
        <begin position="176"/>
        <end position="459"/>
    </location>
</feature>
<dbReference type="Proteomes" id="UP000820818">
    <property type="component" value="Linkage Group LG5"/>
</dbReference>
<evidence type="ECO:0000313" key="4">
    <source>
        <dbReference type="Proteomes" id="UP000820818"/>
    </source>
</evidence>
<dbReference type="PANTHER" id="PTHR46560:SF1">
    <property type="entry name" value="MINIATURE"/>
    <property type="match status" value="1"/>
</dbReference>
<reference evidence="3 4" key="1">
    <citation type="submission" date="2022-05" db="EMBL/GenBank/DDBJ databases">
        <title>A multi-omics perspective on studying reproductive biology in Daphnia sinensis.</title>
        <authorList>
            <person name="Jia J."/>
        </authorList>
    </citation>
    <scope>NUCLEOTIDE SEQUENCE [LARGE SCALE GENOMIC DNA]</scope>
    <source>
        <strain evidence="3 4">WSL</strain>
    </source>
</reference>
<dbReference type="InterPro" id="IPR056953">
    <property type="entry name" value="CUT_N"/>
</dbReference>
<name>A0AAD5L8Q9_9CRUS</name>
<gene>
    <name evidence="3" type="ORF">GHT06_014914</name>
</gene>
<dbReference type="EMBL" id="WJBH02000005">
    <property type="protein sequence ID" value="KAI9558161.1"/>
    <property type="molecule type" value="Genomic_DNA"/>
</dbReference>
<evidence type="ECO:0000259" key="2">
    <source>
        <dbReference type="PROSITE" id="PS51034"/>
    </source>
</evidence>